<accession>A0ABC9SU14</accession>
<evidence type="ECO:0000313" key="2">
    <source>
        <dbReference type="Proteomes" id="UP000014060"/>
    </source>
</evidence>
<protein>
    <recommendedName>
        <fullName evidence="3">Replication protein</fullName>
    </recommendedName>
</protein>
<proteinExistence type="predicted"/>
<name>A0ABC9SU14_BACCE</name>
<sequence length="276" mass="32027">MSNYKAIRTLISQISGQENILVVPKIFIKLTGDLTTATLLNQIVFYSDKSKRTDGYFYKSYKEWEAEICLTKRQVKYSADKLKSVNLIETKTMKANGAPTVHYKLDYDKLLNLIVTNCNDGLLQNVTINSNKTSQTLDSNKMSLSITEIENTTEITTEKPKTSRHKFKTCDINAANYLFEKIKSNNPKHKTPNLDTWANDFRLMREKDNRELEEIKDVIDWCQLDSFWKGNILSPKKLREKFDQLTIQMTSKKGVTSNARNQKDSSFIDKYDFKKR</sequence>
<organism evidence="1 2">
    <name type="scientific">Bacillus cereus TIAC219</name>
    <dbReference type="NCBI Taxonomy" id="718222"/>
    <lineage>
        <taxon>Bacteria</taxon>
        <taxon>Bacillati</taxon>
        <taxon>Bacillota</taxon>
        <taxon>Bacilli</taxon>
        <taxon>Bacillales</taxon>
        <taxon>Bacillaceae</taxon>
        <taxon>Bacillus</taxon>
        <taxon>Bacillus cereus group</taxon>
    </lineage>
</organism>
<dbReference type="RefSeq" id="WP_000073846.1">
    <property type="nucleotide sequence ID" value="NZ_KB976042.1"/>
</dbReference>
<dbReference type="EMBL" id="AHCJ01000065">
    <property type="protein sequence ID" value="EOQ59355.1"/>
    <property type="molecule type" value="Genomic_DNA"/>
</dbReference>
<comment type="caution">
    <text evidence="1">The sequence shown here is derived from an EMBL/GenBank/DDBJ whole genome shotgun (WGS) entry which is preliminary data.</text>
</comment>
<reference evidence="1 2" key="1">
    <citation type="submission" date="2013-01" db="EMBL/GenBank/DDBJ databases">
        <title>The Genome Sequence of Bacillus cereus TIAC219.</title>
        <authorList>
            <consortium name="The Broad Institute Genome Sequencing Platform"/>
            <consortium name="The Broad Institute Genome Sequencing Center for Infectious Disease"/>
            <person name="Feldgarden M."/>
            <person name="Van der Auwera G.A."/>
            <person name="Mahillon J."/>
            <person name="Duprez V."/>
            <person name="Timmery S."/>
            <person name="Mattelet C."/>
            <person name="Dierick K."/>
            <person name="Sun M."/>
            <person name="Yu Z."/>
            <person name="Zhu L."/>
            <person name="Hu X."/>
            <person name="Shank E.B."/>
            <person name="Swiecicka I."/>
            <person name="Hansen B.M."/>
            <person name="Andrup L."/>
            <person name="Walker B."/>
            <person name="Young S.K."/>
            <person name="Zeng Q."/>
            <person name="Gargeya S."/>
            <person name="Fitzgerald M."/>
            <person name="Haas B."/>
            <person name="Abouelleil A."/>
            <person name="Alvarado L."/>
            <person name="Arachchi H.M."/>
            <person name="Berlin A.M."/>
            <person name="Chapman S.B."/>
            <person name="Dewar J."/>
            <person name="Goldberg J."/>
            <person name="Griggs A."/>
            <person name="Gujja S."/>
            <person name="Hansen M."/>
            <person name="Howarth C."/>
            <person name="Imamovic A."/>
            <person name="Larimer J."/>
            <person name="McCowan C."/>
            <person name="Murphy C."/>
            <person name="Neiman D."/>
            <person name="Pearson M."/>
            <person name="Priest M."/>
            <person name="Roberts A."/>
            <person name="Saif S."/>
            <person name="Shea T."/>
            <person name="Sisk P."/>
            <person name="Sykes S."/>
            <person name="Wortman J."/>
            <person name="Nusbaum C."/>
            <person name="Birren B."/>
        </authorList>
    </citation>
    <scope>NUCLEOTIDE SEQUENCE [LARGE SCALE GENOMIC DNA]</scope>
    <source>
        <strain evidence="1 2">TIAC219</strain>
    </source>
</reference>
<dbReference type="Proteomes" id="UP000014060">
    <property type="component" value="Unassembled WGS sequence"/>
</dbReference>
<evidence type="ECO:0008006" key="3">
    <source>
        <dbReference type="Google" id="ProtNLM"/>
    </source>
</evidence>
<dbReference type="AlphaFoldDB" id="A0ABC9SU14"/>
<evidence type="ECO:0000313" key="1">
    <source>
        <dbReference type="EMBL" id="EOQ59355.1"/>
    </source>
</evidence>
<gene>
    <name evidence="1" type="ORF">IAY_05091</name>
</gene>